<dbReference type="HOGENOM" id="CLU_289855_0_0_1"/>
<feature type="compositionally biased region" description="Low complexity" evidence="1">
    <location>
        <begin position="221"/>
        <end position="241"/>
    </location>
</feature>
<feature type="compositionally biased region" description="Low complexity" evidence="1">
    <location>
        <begin position="549"/>
        <end position="565"/>
    </location>
</feature>
<dbReference type="EMBL" id="JH921433">
    <property type="protein sequence ID" value="EKD18556.1"/>
    <property type="molecule type" value="Genomic_DNA"/>
</dbReference>
<feature type="compositionally biased region" description="Low complexity" evidence="1">
    <location>
        <begin position="738"/>
        <end position="749"/>
    </location>
</feature>
<feature type="region of interest" description="Disordered" evidence="1">
    <location>
        <begin position="155"/>
        <end position="269"/>
    </location>
</feature>
<feature type="compositionally biased region" description="Acidic residues" evidence="1">
    <location>
        <begin position="26"/>
        <end position="39"/>
    </location>
</feature>
<evidence type="ECO:0000313" key="3">
    <source>
        <dbReference type="Proteomes" id="UP000006753"/>
    </source>
</evidence>
<feature type="compositionally biased region" description="Basic residues" evidence="1">
    <location>
        <begin position="95"/>
        <end position="108"/>
    </location>
</feature>
<keyword evidence="3" id="KW-1185">Reference proteome</keyword>
<feature type="compositionally biased region" description="Polar residues" evidence="1">
    <location>
        <begin position="80"/>
        <end position="94"/>
    </location>
</feature>
<dbReference type="InParanoid" id="K1X018"/>
<feature type="region of interest" description="Disordered" evidence="1">
    <location>
        <begin position="343"/>
        <end position="385"/>
    </location>
</feature>
<feature type="compositionally biased region" description="Low complexity" evidence="1">
    <location>
        <begin position="173"/>
        <end position="187"/>
    </location>
</feature>
<gene>
    <name evidence="2" type="ORF">MBM_03549</name>
</gene>
<feature type="region of interest" description="Disordered" evidence="1">
    <location>
        <begin position="434"/>
        <end position="464"/>
    </location>
</feature>
<organism evidence="2 3">
    <name type="scientific">Marssonina brunnea f. sp. multigermtubi (strain MB_m1)</name>
    <name type="common">Marssonina leaf spot fungus</name>
    <dbReference type="NCBI Taxonomy" id="1072389"/>
    <lineage>
        <taxon>Eukaryota</taxon>
        <taxon>Fungi</taxon>
        <taxon>Dikarya</taxon>
        <taxon>Ascomycota</taxon>
        <taxon>Pezizomycotina</taxon>
        <taxon>Leotiomycetes</taxon>
        <taxon>Helotiales</taxon>
        <taxon>Drepanopezizaceae</taxon>
        <taxon>Drepanopeziza</taxon>
    </lineage>
</organism>
<dbReference type="Proteomes" id="UP000006753">
    <property type="component" value="Unassembled WGS sequence"/>
</dbReference>
<feature type="compositionally biased region" description="Acidic residues" evidence="1">
    <location>
        <begin position="248"/>
        <end position="266"/>
    </location>
</feature>
<feature type="compositionally biased region" description="Low complexity" evidence="1">
    <location>
        <begin position="40"/>
        <end position="78"/>
    </location>
</feature>
<feature type="compositionally biased region" description="Polar residues" evidence="1">
    <location>
        <begin position="665"/>
        <end position="678"/>
    </location>
</feature>
<proteinExistence type="predicted"/>
<dbReference type="KEGG" id="mbe:MBM_03549"/>
<feature type="compositionally biased region" description="Polar residues" evidence="1">
    <location>
        <begin position="201"/>
        <end position="211"/>
    </location>
</feature>
<name>K1X018_MARBU</name>
<feature type="region of interest" description="Disordered" evidence="1">
    <location>
        <begin position="660"/>
        <end position="689"/>
    </location>
</feature>
<dbReference type="GeneID" id="18759484"/>
<feature type="region of interest" description="Disordered" evidence="1">
    <location>
        <begin position="537"/>
        <end position="569"/>
    </location>
</feature>
<feature type="compositionally biased region" description="Acidic residues" evidence="1">
    <location>
        <begin position="116"/>
        <end position="126"/>
    </location>
</feature>
<reference evidence="2 3" key="1">
    <citation type="journal article" date="2012" name="BMC Genomics">
        <title>Sequencing the genome of Marssonina brunnea reveals fungus-poplar co-evolution.</title>
        <authorList>
            <person name="Zhu S."/>
            <person name="Cao Y.-Z."/>
            <person name="Jiang C."/>
            <person name="Tan B.-Y."/>
            <person name="Wang Z."/>
            <person name="Feng S."/>
            <person name="Zhang L."/>
            <person name="Su X.-H."/>
            <person name="Brejova B."/>
            <person name="Vinar T."/>
            <person name="Xu M."/>
            <person name="Wang M.-X."/>
            <person name="Zhang S.-G."/>
            <person name="Huang M.-R."/>
            <person name="Wu R."/>
            <person name="Zhou Y."/>
        </authorList>
    </citation>
    <scope>NUCLEOTIDE SEQUENCE [LARGE SCALE GENOMIC DNA]</scope>
    <source>
        <strain evidence="2 3">MB_m1</strain>
    </source>
</reference>
<dbReference type="OrthoDB" id="3565375at2759"/>
<protein>
    <submittedName>
        <fullName evidence="2">Uncharacterized protein</fullName>
    </submittedName>
</protein>
<feature type="region of interest" description="Disordered" evidence="1">
    <location>
        <begin position="738"/>
        <end position="761"/>
    </location>
</feature>
<dbReference type="AlphaFoldDB" id="K1X018"/>
<feature type="region of interest" description="Disordered" evidence="1">
    <location>
        <begin position="1"/>
        <end position="137"/>
    </location>
</feature>
<sequence>MAPQRRAAAKAQEQIRRLAAAATTAVEDEDEDQESESGCEGELATGTGTGNGSNNSNGNPQARTDAAAALPPASGPAPSISENPISRNPISRTPTRSRKQNRKQKRRAASSFLIDQSEDDSDGDYEDGLKFRPAPVADHHRNQVAVAVALPPALVPPPTVNPSEQSTAFEQEPLLPTSTSTSTPQLPAIMENLKIDAPGTLPSTRQVSSASCPPLQVAEASRPSKPSQQFQQPQPQASLQPTVLIPQPEEEEEKEEAAEPEIDWRDDDPGFFADAFAAYEAAHPKGREFGNDPGYFTEALAEYEAANPEYRGFEENDDDEFHLPNIDQLSPREDQMANQMAHPEAQGFGDDGFPLPNIDQLSPREDHMANQMAPPEAQESEESVNFEDFLAFEDDDYYYPSIDQLLAHQEANRDVPSQSPGPVQAQAESGFGFRIIHPAPPPLDREVEEEEEEEEDKTVDPSHLRNDRAYRLPIWRKPSKDALTLAATRLAVLTDKPDQTDEEKERLRLTHSLTLNLERIQDAKDNELLDEVLNTQSQLQPQPQPQPQSQPQLQPQSQPQPQLQPSQPPKNLAIALNMLSIVGSREPDPQPFGPGRRRVRLRDKEDLGLCDFCFFESPSGINNTRVWLPIEASAGFCNDCSYAPNTAAQELWQWQARELPGRSSGGQRATDQDNSAQSIVPPLPTSGEEQKFHQEALNEMRSERRTERIKAHRMALAMSRDPNGAQAPLQSGHDAIQAAKPPTKAAPIKNRSAPTPNTLMGNMILQPLPDMGPMRNRSPQRVPDMGPTVNFPSQYPPLSSTAGPAGNATYDMTFTMPNRPQSPIPGVHEPHHKTLGDRMPPTTPNSDMGGGAPSARAVNLQQAPAAYFGSKGPNFCRGFPYRQVDFTKAKICTYCKELKTFIMNHHHHTAFTPLNQVLGLATGHLMYQGLGRIENGVEVHDGRWKHCMICTELAVYGCDSCPLRLCVGCQVYLTRTYTPVEAWANCQTSSLLAKSNGSSRTSALAHDLPQKWIEEKRPWRFDKAWMLQDFLEARSLFNQAIRAFVPSTGSPFFCQRF</sequence>
<evidence type="ECO:0000313" key="2">
    <source>
        <dbReference type="EMBL" id="EKD18556.1"/>
    </source>
</evidence>
<accession>K1X018</accession>
<feature type="compositionally biased region" description="Acidic residues" evidence="1">
    <location>
        <begin position="446"/>
        <end position="457"/>
    </location>
</feature>
<evidence type="ECO:0000256" key="1">
    <source>
        <dbReference type="SAM" id="MobiDB-lite"/>
    </source>
</evidence>